<dbReference type="PROSITE" id="PS51257">
    <property type="entry name" value="PROKAR_LIPOPROTEIN"/>
    <property type="match status" value="1"/>
</dbReference>
<sequence>MSRRRRRMAALLAVAALGAAGCGSGGGSSAAAEAALPSPPPPAVHRRAGFATVSMTGGGSGWALYNTQPYQLVLTTADGGRSWQNVTPRGISPRGGMVLDAIGPAAAWAGYLPYDLERDSVLEGTTDGGRQWAPAFPPGGIASAYHPVLDFLNPSQGFVLFPRRLVATADGGRSWRMLAPPWQGTPPAAAGMTWTSPQQGWVYAVRDGQLALWSTRDGGQHWTAVALPAGAGGRLIPLGLWAGSAGPRLPVADPAAGGLGVRVLFPAGRRWRAGAPLRLPSGRLSAAEAGNGVVVAWSGPHHRPRLERWSPAGGWQGGPLQGLAPGSRVTALAVSPGGRVYLAAGGHGPVELYRLGRGKTVRPLHAQVHL</sequence>
<dbReference type="PROSITE" id="PS51318">
    <property type="entry name" value="TAT"/>
    <property type="match status" value="1"/>
</dbReference>
<gene>
    <name evidence="2" type="ORF">R50_2159</name>
</gene>
<proteinExistence type="predicted"/>
<dbReference type="KEGG" id="hfv:R50_2159"/>
<dbReference type="Proteomes" id="UP000503399">
    <property type="component" value="Chromosome"/>
</dbReference>
<dbReference type="InterPro" id="IPR006311">
    <property type="entry name" value="TAT_signal"/>
</dbReference>
<organism evidence="2 3">
    <name type="scientific">Candidatus Hydrogenisulfobacillus filiaventi</name>
    <dbReference type="NCBI Taxonomy" id="2707344"/>
    <lineage>
        <taxon>Bacteria</taxon>
        <taxon>Bacillati</taxon>
        <taxon>Bacillota</taxon>
        <taxon>Clostridia</taxon>
        <taxon>Eubacteriales</taxon>
        <taxon>Clostridiales Family XVII. Incertae Sedis</taxon>
        <taxon>Candidatus Hydrogenisulfobacillus</taxon>
    </lineage>
</organism>
<protein>
    <recommendedName>
        <fullName evidence="4">Photosynthesis system II assembly factor Ycf48/Hcf136-like domain-containing protein</fullName>
    </recommendedName>
</protein>
<dbReference type="InterPro" id="IPR015943">
    <property type="entry name" value="WD40/YVTN_repeat-like_dom_sf"/>
</dbReference>
<dbReference type="CDD" id="cd15482">
    <property type="entry name" value="Sialidase_non-viral"/>
    <property type="match status" value="1"/>
</dbReference>
<evidence type="ECO:0008006" key="4">
    <source>
        <dbReference type="Google" id="ProtNLM"/>
    </source>
</evidence>
<reference evidence="2 3" key="1">
    <citation type="submission" date="2020-02" db="EMBL/GenBank/DDBJ databases">
        <authorList>
            <person name="Hogendoorn C."/>
        </authorList>
    </citation>
    <scope>NUCLEOTIDE SEQUENCE [LARGE SCALE GENOMIC DNA]</scope>
    <source>
        <strain evidence="2">R501</strain>
    </source>
</reference>
<dbReference type="EMBL" id="LR778114">
    <property type="protein sequence ID" value="CAB1129656.1"/>
    <property type="molecule type" value="Genomic_DNA"/>
</dbReference>
<keyword evidence="1" id="KW-0732">Signal</keyword>
<feature type="signal peptide" evidence="1">
    <location>
        <begin position="1"/>
        <end position="30"/>
    </location>
</feature>
<name>A0A6F8ZIQ4_9FIRM</name>
<evidence type="ECO:0000313" key="2">
    <source>
        <dbReference type="EMBL" id="CAB1129656.1"/>
    </source>
</evidence>
<evidence type="ECO:0000256" key="1">
    <source>
        <dbReference type="SAM" id="SignalP"/>
    </source>
</evidence>
<evidence type="ECO:0000313" key="3">
    <source>
        <dbReference type="Proteomes" id="UP000503399"/>
    </source>
</evidence>
<accession>A0A6F8ZIQ4</accession>
<dbReference type="SUPFAM" id="SSF110296">
    <property type="entry name" value="Oligoxyloglucan reducing end-specific cellobiohydrolase"/>
    <property type="match status" value="1"/>
</dbReference>
<feature type="chain" id="PRO_5039345330" description="Photosynthesis system II assembly factor Ycf48/Hcf136-like domain-containing protein" evidence="1">
    <location>
        <begin position="31"/>
        <end position="370"/>
    </location>
</feature>
<dbReference type="Gene3D" id="2.130.10.10">
    <property type="entry name" value="YVTN repeat-like/Quinoprotein amine dehydrogenase"/>
    <property type="match status" value="1"/>
</dbReference>
<keyword evidence="3" id="KW-1185">Reference proteome</keyword>
<dbReference type="AlphaFoldDB" id="A0A6F8ZIQ4"/>